<evidence type="ECO:0000313" key="1">
    <source>
        <dbReference type="EMBL" id="RHZ72287.1"/>
    </source>
</evidence>
<sequence length="63" mass="6991">MGTVTAGVITREFAQVDLAKEVYCGETSDGLLSDFHCVIANQDLEQFINKLDNTKLGNKMRKI</sequence>
<proteinExistence type="predicted"/>
<comment type="caution">
    <text evidence="1">The sequence shown here is derived from an EMBL/GenBank/DDBJ whole genome shotgun (WGS) entry which is preliminary data.</text>
</comment>
<gene>
    <name evidence="1" type="ORF">Glove_243g55</name>
</gene>
<name>A0A397IBS1_9GLOM</name>
<evidence type="ECO:0000313" key="2">
    <source>
        <dbReference type="Proteomes" id="UP000266861"/>
    </source>
</evidence>
<keyword evidence="2" id="KW-1185">Reference proteome</keyword>
<dbReference type="AlphaFoldDB" id="A0A397IBS1"/>
<dbReference type="Proteomes" id="UP000266861">
    <property type="component" value="Unassembled WGS sequence"/>
</dbReference>
<protein>
    <submittedName>
        <fullName evidence="1">Uncharacterized protein</fullName>
    </submittedName>
</protein>
<accession>A0A397IBS1</accession>
<reference evidence="1 2" key="1">
    <citation type="submission" date="2018-08" db="EMBL/GenBank/DDBJ databases">
        <title>Genome and evolution of the arbuscular mycorrhizal fungus Diversispora epigaea (formerly Glomus versiforme) and its bacterial endosymbionts.</title>
        <authorList>
            <person name="Sun X."/>
            <person name="Fei Z."/>
            <person name="Harrison M."/>
        </authorList>
    </citation>
    <scope>NUCLEOTIDE SEQUENCE [LARGE SCALE GENOMIC DNA]</scope>
    <source>
        <strain evidence="1 2">IT104</strain>
    </source>
</reference>
<organism evidence="1 2">
    <name type="scientific">Diversispora epigaea</name>
    <dbReference type="NCBI Taxonomy" id="1348612"/>
    <lineage>
        <taxon>Eukaryota</taxon>
        <taxon>Fungi</taxon>
        <taxon>Fungi incertae sedis</taxon>
        <taxon>Mucoromycota</taxon>
        <taxon>Glomeromycotina</taxon>
        <taxon>Glomeromycetes</taxon>
        <taxon>Diversisporales</taxon>
        <taxon>Diversisporaceae</taxon>
        <taxon>Diversispora</taxon>
    </lineage>
</organism>
<dbReference type="EMBL" id="PQFF01000225">
    <property type="protein sequence ID" value="RHZ72287.1"/>
    <property type="molecule type" value="Genomic_DNA"/>
</dbReference>